<evidence type="ECO:0000313" key="4">
    <source>
        <dbReference type="Proteomes" id="UP000326178"/>
    </source>
</evidence>
<dbReference type="RefSeq" id="WP_150490359.1">
    <property type="nucleotide sequence ID" value="NZ_BMUV01000004.1"/>
</dbReference>
<evidence type="ECO:0000259" key="2">
    <source>
        <dbReference type="Pfam" id="PF00881"/>
    </source>
</evidence>
<dbReference type="Proteomes" id="UP000326178">
    <property type="component" value="Chromosome"/>
</dbReference>
<dbReference type="KEGG" id="snk:CP967_26415"/>
<feature type="domain" description="Nitroreductase" evidence="2">
    <location>
        <begin position="184"/>
        <end position="366"/>
    </location>
</feature>
<evidence type="ECO:0000256" key="1">
    <source>
        <dbReference type="SAM" id="MobiDB-lite"/>
    </source>
</evidence>
<dbReference type="OrthoDB" id="3723182at2"/>
<dbReference type="InterPro" id="IPR000415">
    <property type="entry name" value="Nitroreductase-like"/>
</dbReference>
<reference evidence="3 4" key="1">
    <citation type="submission" date="2017-09" db="EMBL/GenBank/DDBJ databases">
        <authorList>
            <person name="Lee N."/>
            <person name="Cho B.-K."/>
        </authorList>
    </citation>
    <scope>NUCLEOTIDE SEQUENCE [LARGE SCALE GENOMIC DNA]</scope>
    <source>
        <strain evidence="3 4">ATCC 12769</strain>
    </source>
</reference>
<dbReference type="CDD" id="cd02142">
    <property type="entry name" value="McbC_SagB-like_oxidoreductase"/>
    <property type="match status" value="1"/>
</dbReference>
<dbReference type="InterPro" id="IPR029479">
    <property type="entry name" value="Nitroreductase"/>
</dbReference>
<dbReference type="Pfam" id="PF00881">
    <property type="entry name" value="Nitroreductase"/>
    <property type="match status" value="1"/>
</dbReference>
<dbReference type="Gene3D" id="3.40.109.10">
    <property type="entry name" value="NADH Oxidase"/>
    <property type="match status" value="1"/>
</dbReference>
<dbReference type="SUPFAM" id="SSF55469">
    <property type="entry name" value="FMN-dependent nitroreductase-like"/>
    <property type="match status" value="1"/>
</dbReference>
<protein>
    <submittedName>
        <fullName evidence="3">SagB/ThcOx family dehydrogenase</fullName>
    </submittedName>
</protein>
<dbReference type="EMBL" id="CP023702">
    <property type="protein sequence ID" value="QEU75050.1"/>
    <property type="molecule type" value="Genomic_DNA"/>
</dbReference>
<feature type="compositionally biased region" description="Low complexity" evidence="1">
    <location>
        <begin position="114"/>
        <end position="128"/>
    </location>
</feature>
<feature type="compositionally biased region" description="Pro residues" evidence="1">
    <location>
        <begin position="142"/>
        <end position="154"/>
    </location>
</feature>
<sequence length="392" mass="41308">MRLRRSRCLTCYWHDGAFVVHPHPHGMPTALHPAAAEVLAAFEDWTTPGEAVELLGHLAPETAEEAVTALVRCGALLLHGSEEALDDERAARRWGSWMPEASFFHHATQGVYDPAPATPDAPGSAPSTPDAPDPAPAGSLPAPGPQEAPGPRPPLFTGFPDAPRVLLPRRPAGLRAPFDEVLYDRRTHRDFTGAPVSLETLASLLATTFGPVDFIDCGRGALYRRTSPQGGSRQEIDAYVGALRVDGLDPGWYHYDGLEHALGLLSEGCTPEDAVHLCAGQAWAGRPAFLVVLAARLERMSLKYPTPRAYRVCLLDAGHLGQTFALTATALGLGPAQTGAFRDSEVAGRCGLDGTGSVPLYVLAAGRPAPVDEDAPPPAGVAAFGATVLSGP</sequence>
<dbReference type="PANTHER" id="PTHR43745">
    <property type="entry name" value="NITROREDUCTASE MJ1384-RELATED"/>
    <property type="match status" value="1"/>
</dbReference>
<name>A0A5J6FJF3_9ACTN</name>
<accession>A0A5J6FJF3</accession>
<dbReference type="InterPro" id="IPR020051">
    <property type="entry name" value="SagB-type_dehydrogenase"/>
</dbReference>
<dbReference type="AlphaFoldDB" id="A0A5J6FJF3"/>
<organism evidence="3 4">
    <name type="scientific">Streptomyces nitrosporeus</name>
    <dbReference type="NCBI Taxonomy" id="28894"/>
    <lineage>
        <taxon>Bacteria</taxon>
        <taxon>Bacillati</taxon>
        <taxon>Actinomycetota</taxon>
        <taxon>Actinomycetes</taxon>
        <taxon>Kitasatosporales</taxon>
        <taxon>Streptomycetaceae</taxon>
        <taxon>Streptomyces</taxon>
    </lineage>
</organism>
<dbReference type="GO" id="GO:0016491">
    <property type="term" value="F:oxidoreductase activity"/>
    <property type="evidence" value="ECO:0007669"/>
    <property type="project" value="InterPro"/>
</dbReference>
<dbReference type="NCBIfam" id="TIGR03605">
    <property type="entry name" value="antibiot_sagB"/>
    <property type="match status" value="1"/>
</dbReference>
<keyword evidence="4" id="KW-1185">Reference proteome</keyword>
<dbReference type="PANTHER" id="PTHR43745:SF2">
    <property type="entry name" value="NITROREDUCTASE MJ1384-RELATED"/>
    <property type="match status" value="1"/>
</dbReference>
<gene>
    <name evidence="3" type="ORF">CP967_26415</name>
</gene>
<evidence type="ECO:0000313" key="3">
    <source>
        <dbReference type="EMBL" id="QEU75050.1"/>
    </source>
</evidence>
<dbReference type="InterPro" id="IPR052544">
    <property type="entry name" value="Bacteriocin_Proc_Enz"/>
</dbReference>
<feature type="region of interest" description="Disordered" evidence="1">
    <location>
        <begin position="110"/>
        <end position="157"/>
    </location>
</feature>
<proteinExistence type="predicted"/>